<evidence type="ECO:0000259" key="2">
    <source>
        <dbReference type="Pfam" id="PF17115"/>
    </source>
</evidence>
<dbReference type="Pfam" id="PF18917">
    <property type="entry name" value="LiaI-LiaF-like_TM1"/>
    <property type="match status" value="1"/>
</dbReference>
<feature type="transmembrane region" description="Helical" evidence="1">
    <location>
        <begin position="44"/>
        <end position="67"/>
    </location>
</feature>
<protein>
    <recommendedName>
        <fullName evidence="6">DUF5668 domain-containing protein</fullName>
    </recommendedName>
</protein>
<name>A0A136KIT6_9BACT</name>
<dbReference type="Pfam" id="PF17115">
    <property type="entry name" value="Toast_rack_N"/>
    <property type="match status" value="1"/>
</dbReference>
<dbReference type="InterPro" id="IPR031346">
    <property type="entry name" value="DUF2154_N"/>
</dbReference>
<keyword evidence="1" id="KW-0472">Membrane</keyword>
<comment type="caution">
    <text evidence="4">The sequence shown here is derived from an EMBL/GenBank/DDBJ whole genome shotgun (WGS) entry which is preliminary data.</text>
</comment>
<dbReference type="STRING" id="1617427.UZ20_WS6002000566"/>
<evidence type="ECO:0000313" key="5">
    <source>
        <dbReference type="Proteomes" id="UP000070449"/>
    </source>
</evidence>
<feature type="domain" description="DUF2154" evidence="2">
    <location>
        <begin position="149"/>
        <end position="236"/>
    </location>
</feature>
<organism evidence="4 5">
    <name type="scientific">candidate division WS6 bacterium OLB21</name>
    <dbReference type="NCBI Taxonomy" id="1617427"/>
    <lineage>
        <taxon>Bacteria</taxon>
        <taxon>Candidatus Dojkabacteria</taxon>
    </lineage>
</organism>
<keyword evidence="1" id="KW-0812">Transmembrane</keyword>
<evidence type="ECO:0000313" key="4">
    <source>
        <dbReference type="EMBL" id="KXK09351.1"/>
    </source>
</evidence>
<reference evidence="4 5" key="1">
    <citation type="submission" date="2015-02" db="EMBL/GenBank/DDBJ databases">
        <title>Improved understanding of the partial-nitritation anammox process through 23 genomes representing the majority of the microbial community.</title>
        <authorList>
            <person name="Speth D.R."/>
            <person name="In T Zandt M."/>
            <person name="Guerrero Cruz S."/>
            <person name="Jetten M.S."/>
            <person name="Dutilh B.E."/>
        </authorList>
    </citation>
    <scope>NUCLEOTIDE SEQUENCE [LARGE SCALE GENOMIC DNA]</scope>
    <source>
        <strain evidence="4">OLB21</strain>
    </source>
</reference>
<evidence type="ECO:0000256" key="1">
    <source>
        <dbReference type="SAM" id="Phobius"/>
    </source>
</evidence>
<dbReference type="AlphaFoldDB" id="A0A136KIT6"/>
<dbReference type="Proteomes" id="UP000070449">
    <property type="component" value="Unassembled WGS sequence"/>
</dbReference>
<evidence type="ECO:0000259" key="3">
    <source>
        <dbReference type="Pfam" id="PF18917"/>
    </source>
</evidence>
<feature type="transmembrane region" description="Helical" evidence="1">
    <location>
        <begin position="73"/>
        <end position="93"/>
    </location>
</feature>
<dbReference type="InterPro" id="IPR043726">
    <property type="entry name" value="LiaI-LiaF-like_TM1"/>
</dbReference>
<feature type="domain" description="LiaI-LiaF-like transmembrane region" evidence="3">
    <location>
        <begin position="44"/>
        <end position="86"/>
    </location>
</feature>
<gene>
    <name evidence="4" type="ORF">UZ20_WS6002000566</name>
</gene>
<feature type="transmembrane region" description="Helical" evidence="1">
    <location>
        <begin position="100"/>
        <end position="118"/>
    </location>
</feature>
<sequence>MTTLSSRSRLWIIVNPLAMPVNKEKSSSGYGIFSESFETRIFEALTLIIVGIIFLLNTTGVLPWSIWLNFFKLWPLFIVSAGISIIFSGSRWLKFTGSLLGFLLFLGMMSYAIFSPFAERLSFIPFFNNTQDLEYSTTLTSKNNSDVDLVNLEVRLPAGRIDVDSSDSSDLFNLSAEYSRESLKPRLSEELKNDELNLKIDTTPGVETFFGNNNAKYALSLSKQEVPYNLDLKVGAGELVFNLKDSKFGSFVAETGAGKVVLYLSEESLPTGNFVIKTGAGGIYIEVPKDAPLRINYKIGVGRATVDGEEVQAGSVSSF</sequence>
<proteinExistence type="predicted"/>
<evidence type="ECO:0008006" key="6">
    <source>
        <dbReference type="Google" id="ProtNLM"/>
    </source>
</evidence>
<accession>A0A136KIT6</accession>
<keyword evidence="1" id="KW-1133">Transmembrane helix</keyword>
<dbReference type="EMBL" id="JYPD01000018">
    <property type="protein sequence ID" value="KXK09351.1"/>
    <property type="molecule type" value="Genomic_DNA"/>
</dbReference>